<dbReference type="InterPro" id="IPR036779">
    <property type="entry name" value="LysM_dom_sf"/>
</dbReference>
<dbReference type="OrthoDB" id="9800780at2"/>
<dbReference type="SMART" id="SM00257">
    <property type="entry name" value="LysM"/>
    <property type="match status" value="1"/>
</dbReference>
<comment type="caution">
    <text evidence="3">The sequence shown here is derived from an EMBL/GenBank/DDBJ whole genome shotgun (WGS) entry which is preliminary data.</text>
</comment>
<dbReference type="EMBL" id="QYZD01000011">
    <property type="protein sequence ID" value="RJG23376.1"/>
    <property type="molecule type" value="Genomic_DNA"/>
</dbReference>
<accession>A0A3A3GJK7</accession>
<dbReference type="InterPro" id="IPR018392">
    <property type="entry name" value="LysM"/>
</dbReference>
<name>A0A3A3GJK7_PANTH</name>
<evidence type="ECO:0000256" key="1">
    <source>
        <dbReference type="SAM" id="MobiDB-lite"/>
    </source>
</evidence>
<dbReference type="RefSeq" id="WP_119794227.1">
    <property type="nucleotide sequence ID" value="NZ_QYZD01000011.1"/>
</dbReference>
<dbReference type="PANTHER" id="PTHR34700:SF4">
    <property type="entry name" value="PHAGE-LIKE ELEMENT PBSX PROTEIN XKDP"/>
    <property type="match status" value="1"/>
</dbReference>
<dbReference type="InterPro" id="IPR052196">
    <property type="entry name" value="Bact_Kbp"/>
</dbReference>
<dbReference type="Gene3D" id="3.10.350.10">
    <property type="entry name" value="LysM domain"/>
    <property type="match status" value="1"/>
</dbReference>
<dbReference type="PROSITE" id="PS51782">
    <property type="entry name" value="LYSM"/>
    <property type="match status" value="1"/>
</dbReference>
<dbReference type="PANTHER" id="PTHR34700">
    <property type="entry name" value="POTASSIUM BINDING PROTEIN KBP"/>
    <property type="match status" value="1"/>
</dbReference>
<evidence type="ECO:0000313" key="4">
    <source>
        <dbReference type="Proteomes" id="UP000266177"/>
    </source>
</evidence>
<feature type="domain" description="LysM" evidence="2">
    <location>
        <begin position="159"/>
        <end position="211"/>
    </location>
</feature>
<feature type="region of interest" description="Disordered" evidence="1">
    <location>
        <begin position="138"/>
        <end position="162"/>
    </location>
</feature>
<dbReference type="AlphaFoldDB" id="A0A3A3GJK7"/>
<dbReference type="SUPFAM" id="SSF54106">
    <property type="entry name" value="LysM domain"/>
    <property type="match status" value="1"/>
</dbReference>
<dbReference type="Pfam" id="PF01476">
    <property type="entry name" value="LysM"/>
    <property type="match status" value="1"/>
</dbReference>
<proteinExistence type="predicted"/>
<reference evidence="3 4" key="1">
    <citation type="submission" date="2018-09" db="EMBL/GenBank/DDBJ databases">
        <title>Paenibacillus SK2017-BO5.</title>
        <authorList>
            <person name="Piskunova J.V."/>
            <person name="Dubiley S.A."/>
            <person name="Severinov K.V."/>
        </authorList>
    </citation>
    <scope>NUCLEOTIDE SEQUENCE [LARGE SCALE GENOMIC DNA]</scope>
    <source>
        <strain evidence="3 4">BO5</strain>
    </source>
</reference>
<sequence length="213" mass="23396">MDFYLSDGSRRLLFPLNPQQVTAATAARMVTYQSIALGEFTMPRGTVPTRFNWEGIFPGETRKDSVTVKSWQSPQAIAGLLSGWRDKGQKLKLLITETPINHDVYIQTFDHTWLGGHGDAQYSIELVQAKMIMVPEKGQKAKSSGSAASAGRAAPPPPATYTVKPGDTLWGIAKRFLGNGARHGDIYRIPENKKQIGPDPNQIKPGQVLRLPV</sequence>
<protein>
    <submittedName>
        <fullName evidence="3">LysM peptidoglycan-binding domain-containing protein</fullName>
    </submittedName>
</protein>
<dbReference type="Proteomes" id="UP000266177">
    <property type="component" value="Unassembled WGS sequence"/>
</dbReference>
<gene>
    <name evidence="3" type="ORF">DQX05_14125</name>
</gene>
<feature type="compositionally biased region" description="Low complexity" evidence="1">
    <location>
        <begin position="141"/>
        <end position="153"/>
    </location>
</feature>
<organism evidence="3 4">
    <name type="scientific">Paenibacillus thiaminolyticus</name>
    <name type="common">Bacillus thiaminolyticus</name>
    <dbReference type="NCBI Taxonomy" id="49283"/>
    <lineage>
        <taxon>Bacteria</taxon>
        <taxon>Bacillati</taxon>
        <taxon>Bacillota</taxon>
        <taxon>Bacilli</taxon>
        <taxon>Bacillales</taxon>
        <taxon>Paenibacillaceae</taxon>
        <taxon>Paenibacillus</taxon>
    </lineage>
</organism>
<evidence type="ECO:0000313" key="3">
    <source>
        <dbReference type="EMBL" id="RJG23376.1"/>
    </source>
</evidence>
<dbReference type="CDD" id="cd00118">
    <property type="entry name" value="LysM"/>
    <property type="match status" value="1"/>
</dbReference>
<evidence type="ECO:0000259" key="2">
    <source>
        <dbReference type="PROSITE" id="PS51782"/>
    </source>
</evidence>